<gene>
    <name evidence="1" type="ORF">DF183_12545</name>
</gene>
<comment type="caution">
    <text evidence="1">The sequence shown here is derived from an EMBL/GenBank/DDBJ whole genome shotgun (WGS) entry which is preliminary data.</text>
</comment>
<dbReference type="AlphaFoldDB" id="A0A2U2BJ08"/>
<dbReference type="SUPFAM" id="SSF88713">
    <property type="entry name" value="Glycoside hydrolase/deacetylase"/>
    <property type="match status" value="1"/>
</dbReference>
<proteinExistence type="predicted"/>
<organism evidence="1 2">
    <name type="scientific">Alcaligenes faecalis</name>
    <dbReference type="NCBI Taxonomy" id="511"/>
    <lineage>
        <taxon>Bacteria</taxon>
        <taxon>Pseudomonadati</taxon>
        <taxon>Pseudomonadota</taxon>
        <taxon>Betaproteobacteria</taxon>
        <taxon>Burkholderiales</taxon>
        <taxon>Alcaligenaceae</taxon>
        <taxon>Alcaligenes</taxon>
    </lineage>
</organism>
<protein>
    <submittedName>
        <fullName evidence="1">Polysaccharide deacetylase</fullName>
    </submittedName>
</protein>
<name>A0A2U2BJ08_ALCFA</name>
<sequence length="328" mass="37789">MRDRYAMITVDTEALPKRASADHVNRLIWGRFPKGTAGVAEMCRIGDEFGAKHVFFTDLCGAYSYLDELKDVVRWLDEQGQDVQLHTHPEYLPDSFWEEHGLSNRPQYMNQYTDQARAEFVFRHFAALLTEQTGKPVLAHRAGSFRWNADTIRALKEVGIPLSFNNSVCAVHNGQCIYSEATNDPYVWSNGVIEVPMTEKRILGKLGKPDWWVRLTYPESRYFRFRPWWGNLLLNAVSGSPSFAVFLLHSWSLLYWDENGLGEYRDDRRLEGYRKMLSRLTKDYDVITTAEFLDLHARGKISTPQSVDLSLAQYTPPPKKNKKAKAKA</sequence>
<reference evidence="1 2" key="2">
    <citation type="submission" date="2018-05" db="EMBL/GenBank/DDBJ databases">
        <authorList>
            <person name="Lanie J.A."/>
            <person name="Ng W.-L."/>
            <person name="Kazmierczak K.M."/>
            <person name="Andrzejewski T.M."/>
            <person name="Davidsen T.M."/>
            <person name="Wayne K.J."/>
            <person name="Tettelin H."/>
            <person name="Glass J.I."/>
            <person name="Rusch D."/>
            <person name="Podicherti R."/>
            <person name="Tsui H.-C.T."/>
            <person name="Winkler M.E."/>
        </authorList>
    </citation>
    <scope>NUCLEOTIDE SEQUENCE [LARGE SCALE GENOMIC DNA]</scope>
    <source>
        <strain evidence="1 2">YBY</strain>
    </source>
</reference>
<dbReference type="Proteomes" id="UP000245216">
    <property type="component" value="Unassembled WGS sequence"/>
</dbReference>
<accession>A0A2U2BJ08</accession>
<dbReference type="GO" id="GO:0005975">
    <property type="term" value="P:carbohydrate metabolic process"/>
    <property type="evidence" value="ECO:0007669"/>
    <property type="project" value="InterPro"/>
</dbReference>
<reference evidence="1 2" key="1">
    <citation type="submission" date="2018-05" db="EMBL/GenBank/DDBJ databases">
        <title>Genome Sequence of an Efficient Indole-Degrading Bacterium, Alcaligenes sp.YBY.</title>
        <authorList>
            <person name="Yang B."/>
        </authorList>
    </citation>
    <scope>NUCLEOTIDE SEQUENCE [LARGE SCALE GENOMIC DNA]</scope>
    <source>
        <strain evidence="1 2">YBY</strain>
    </source>
</reference>
<evidence type="ECO:0000313" key="1">
    <source>
        <dbReference type="EMBL" id="PWE13981.1"/>
    </source>
</evidence>
<dbReference type="Gene3D" id="3.20.20.370">
    <property type="entry name" value="Glycoside hydrolase/deacetylase"/>
    <property type="match status" value="1"/>
</dbReference>
<dbReference type="EMBL" id="QEXO01000003">
    <property type="protein sequence ID" value="PWE13981.1"/>
    <property type="molecule type" value="Genomic_DNA"/>
</dbReference>
<dbReference type="InterPro" id="IPR011330">
    <property type="entry name" value="Glyco_hydro/deAcase_b/a-brl"/>
</dbReference>
<dbReference type="STRING" id="511.UZ73_12385"/>
<evidence type="ECO:0000313" key="2">
    <source>
        <dbReference type="Proteomes" id="UP000245216"/>
    </source>
</evidence>